<dbReference type="Gene3D" id="3.90.850.10">
    <property type="entry name" value="Fumarylacetoacetase-like, C-terminal domain"/>
    <property type="match status" value="1"/>
</dbReference>
<evidence type="ECO:0000259" key="2">
    <source>
        <dbReference type="Pfam" id="PF01557"/>
    </source>
</evidence>
<dbReference type="PANTHER" id="PTHR30143:SF0">
    <property type="entry name" value="2-KETO-4-PENTENOATE HYDRATASE"/>
    <property type="match status" value="1"/>
</dbReference>
<dbReference type="PANTHER" id="PTHR30143">
    <property type="entry name" value="ACID HYDRATASE"/>
    <property type="match status" value="1"/>
</dbReference>
<dbReference type="GO" id="GO:0008684">
    <property type="term" value="F:2-oxopent-4-enoate hydratase activity"/>
    <property type="evidence" value="ECO:0007669"/>
    <property type="project" value="TreeGrafter"/>
</dbReference>
<dbReference type="EMBL" id="CP031264">
    <property type="protein sequence ID" value="AXI81188.1"/>
    <property type="molecule type" value="Genomic_DNA"/>
</dbReference>
<keyword evidence="4" id="KW-1185">Reference proteome</keyword>
<organism evidence="3 4">
    <name type="scientific">Peterkaempfera bronchialis</name>
    <dbReference type="NCBI Taxonomy" id="2126346"/>
    <lineage>
        <taxon>Bacteria</taxon>
        <taxon>Bacillati</taxon>
        <taxon>Actinomycetota</taxon>
        <taxon>Actinomycetes</taxon>
        <taxon>Kitasatosporales</taxon>
        <taxon>Streptomycetaceae</taxon>
        <taxon>Peterkaempfera</taxon>
    </lineage>
</organism>
<evidence type="ECO:0000313" key="3">
    <source>
        <dbReference type="EMBL" id="AXI81188.1"/>
    </source>
</evidence>
<dbReference type="Pfam" id="PF01557">
    <property type="entry name" value="FAA_hydrolase"/>
    <property type="match status" value="1"/>
</dbReference>
<dbReference type="OrthoDB" id="9792137at2"/>
<dbReference type="InterPro" id="IPR011234">
    <property type="entry name" value="Fumarylacetoacetase-like_C"/>
</dbReference>
<feature type="domain" description="Fumarylacetoacetase-like C-terminal" evidence="2">
    <location>
        <begin position="89"/>
        <end position="242"/>
    </location>
</feature>
<gene>
    <name evidence="3" type="ORF">C7M71_005330</name>
</gene>
<dbReference type="KEGG" id="stri:C7M71_005330"/>
<dbReference type="GO" id="GO:0005737">
    <property type="term" value="C:cytoplasm"/>
    <property type="evidence" value="ECO:0007669"/>
    <property type="project" value="TreeGrafter"/>
</dbReference>
<protein>
    <submittedName>
        <fullName evidence="3">2-hydroxypenta-2,4-dienoate hydratase</fullName>
    </submittedName>
</protein>
<evidence type="ECO:0000313" key="4">
    <source>
        <dbReference type="Proteomes" id="UP000249340"/>
    </source>
</evidence>
<name>A0A345T5D3_9ACTN</name>
<reference evidence="4" key="1">
    <citation type="submission" date="2018-07" db="EMBL/GenBank/DDBJ databases">
        <title>Streptacidiphilus bronchialis DSM 106435 chromosome.</title>
        <authorList>
            <person name="Batra D."/>
            <person name="Gulvik C.A."/>
        </authorList>
    </citation>
    <scope>NUCLEOTIDE SEQUENCE [LARGE SCALE GENOMIC DNA]</scope>
    <source>
        <strain evidence="4">DSM 106435</strain>
    </source>
</reference>
<dbReference type="InterPro" id="IPR050772">
    <property type="entry name" value="Hydratase-Decarb/MhpD_sf"/>
</dbReference>
<evidence type="ECO:0000256" key="1">
    <source>
        <dbReference type="ARBA" id="ARBA00023239"/>
    </source>
</evidence>
<dbReference type="AlphaFoldDB" id="A0A345T5D3"/>
<keyword evidence="1" id="KW-0456">Lyase</keyword>
<dbReference type="Proteomes" id="UP000249340">
    <property type="component" value="Chromosome"/>
</dbReference>
<dbReference type="SUPFAM" id="SSF56529">
    <property type="entry name" value="FAH"/>
    <property type="match status" value="1"/>
</dbReference>
<sequence>MLHAEQGARLAPRISAERPEVTLQEAYRVQWAGAALRVSAGARVVGHKVGLTSKAMQEQFGIGEPDSGLLLDTARVADDGAVLVADLIAPRVEAEIAFLLGAPLAGERVSEEQARAAVSGVVLALEVIDSRAGTAGLTLADSVADNAACARFAVGTSVPVEGLDLAAEQVLLTVGGRTQAAGAGSAVLGDPLRSLVWLARRLAPFGCWLRPGDLVLAGAVHASVPLLPGSTVTARSPHLPAVRLHAA</sequence>
<dbReference type="InterPro" id="IPR036663">
    <property type="entry name" value="Fumarylacetoacetase_C_sf"/>
</dbReference>
<accession>A0A345T5D3</accession>
<proteinExistence type="predicted"/>